<dbReference type="FunFam" id="1.25.40.10:FF:000488">
    <property type="entry name" value="Pentatricopeptide repeat-containing protein, mitochondrial"/>
    <property type="match status" value="1"/>
</dbReference>
<comment type="caution">
    <text evidence="6">The sequence shown here is derived from an EMBL/GenBank/DDBJ whole genome shotgun (WGS) entry which is preliminary data.</text>
</comment>
<dbReference type="AlphaFoldDB" id="A0A199V135"/>
<keyword evidence="3" id="KW-0809">Transit peptide</keyword>
<dbReference type="FunFam" id="1.25.40.10:FF:000380">
    <property type="entry name" value="Pentatricopeptide repeat-containing protein, chloroplastic"/>
    <property type="match status" value="1"/>
</dbReference>
<organism evidence="6 7">
    <name type="scientific">Ananas comosus</name>
    <name type="common">Pineapple</name>
    <name type="synonym">Ananas ananas</name>
    <dbReference type="NCBI Taxonomy" id="4615"/>
    <lineage>
        <taxon>Eukaryota</taxon>
        <taxon>Viridiplantae</taxon>
        <taxon>Streptophyta</taxon>
        <taxon>Embryophyta</taxon>
        <taxon>Tracheophyta</taxon>
        <taxon>Spermatophyta</taxon>
        <taxon>Magnoliopsida</taxon>
        <taxon>Liliopsida</taxon>
        <taxon>Poales</taxon>
        <taxon>Bromeliaceae</taxon>
        <taxon>Bromelioideae</taxon>
        <taxon>Ananas</taxon>
    </lineage>
</organism>
<proteinExistence type="inferred from homology"/>
<dbReference type="PANTHER" id="PTHR24015">
    <property type="entry name" value="OS07G0578800 PROTEIN-RELATED"/>
    <property type="match status" value="1"/>
</dbReference>
<evidence type="ECO:0000256" key="1">
    <source>
        <dbReference type="ARBA" id="ARBA00006643"/>
    </source>
</evidence>
<dbReference type="FunFam" id="1.25.40.10:FF:000366">
    <property type="entry name" value="Pentatricopeptide (PPR) repeat-containing protein"/>
    <property type="match status" value="1"/>
</dbReference>
<keyword evidence="2" id="KW-0677">Repeat</keyword>
<dbReference type="InterPro" id="IPR032867">
    <property type="entry name" value="DYW_dom"/>
</dbReference>
<feature type="repeat" description="PPR" evidence="4">
    <location>
        <begin position="113"/>
        <end position="143"/>
    </location>
</feature>
<feature type="repeat" description="PPR" evidence="4">
    <location>
        <begin position="310"/>
        <end position="340"/>
    </location>
</feature>
<dbReference type="Pfam" id="PF13041">
    <property type="entry name" value="PPR_2"/>
    <property type="match status" value="3"/>
</dbReference>
<dbReference type="NCBIfam" id="TIGR00756">
    <property type="entry name" value="PPR"/>
    <property type="match status" value="5"/>
</dbReference>
<dbReference type="Gene3D" id="1.25.40.10">
    <property type="entry name" value="Tetratricopeptide repeat domain"/>
    <property type="match status" value="4"/>
</dbReference>
<evidence type="ECO:0000256" key="4">
    <source>
        <dbReference type="PROSITE-ProRule" id="PRU00708"/>
    </source>
</evidence>
<dbReference type="EMBL" id="LSRQ01003788">
    <property type="protein sequence ID" value="OAY70693.1"/>
    <property type="molecule type" value="Genomic_DNA"/>
</dbReference>
<name>A0A199V135_ANACO</name>
<dbReference type="PANTHER" id="PTHR24015:SF1774">
    <property type="entry name" value="OS09G0251500 PROTEIN"/>
    <property type="match status" value="1"/>
</dbReference>
<reference evidence="6 7" key="1">
    <citation type="journal article" date="2016" name="DNA Res.">
        <title>The draft genome of MD-2 pineapple using hybrid error correction of long reads.</title>
        <authorList>
            <person name="Redwan R.M."/>
            <person name="Saidin A."/>
            <person name="Kumar S.V."/>
        </authorList>
    </citation>
    <scope>NUCLEOTIDE SEQUENCE [LARGE SCALE GENOMIC DNA]</scope>
    <source>
        <strain evidence="7">cv. MD2</strain>
        <tissue evidence="6">Leaf</tissue>
    </source>
</reference>
<accession>A0A199V135</accession>
<dbReference type="PROSITE" id="PS51375">
    <property type="entry name" value="PPR"/>
    <property type="match status" value="5"/>
</dbReference>
<dbReference type="InterPro" id="IPR002885">
    <property type="entry name" value="PPR_rpt"/>
</dbReference>
<evidence type="ECO:0000256" key="3">
    <source>
        <dbReference type="ARBA" id="ARBA00022946"/>
    </source>
</evidence>
<feature type="repeat" description="PPR" evidence="4">
    <location>
        <begin position="242"/>
        <end position="276"/>
    </location>
</feature>
<feature type="domain" description="DYW" evidence="5">
    <location>
        <begin position="556"/>
        <end position="625"/>
    </location>
</feature>
<dbReference type="InterPro" id="IPR011990">
    <property type="entry name" value="TPR-like_helical_dom_sf"/>
</dbReference>
<evidence type="ECO:0000313" key="6">
    <source>
        <dbReference type="EMBL" id="OAY70693.1"/>
    </source>
</evidence>
<evidence type="ECO:0000256" key="2">
    <source>
        <dbReference type="ARBA" id="ARBA00022737"/>
    </source>
</evidence>
<dbReference type="FunFam" id="1.25.40.10:FF:000031">
    <property type="entry name" value="Pentatricopeptide repeat-containing protein mitochondrial"/>
    <property type="match status" value="1"/>
</dbReference>
<evidence type="ECO:0000313" key="7">
    <source>
        <dbReference type="Proteomes" id="UP000092600"/>
    </source>
</evidence>
<feature type="repeat" description="PPR" evidence="4">
    <location>
        <begin position="341"/>
        <end position="375"/>
    </location>
</feature>
<dbReference type="SUPFAM" id="SSF48452">
    <property type="entry name" value="TPR-like"/>
    <property type="match status" value="1"/>
</dbReference>
<dbReference type="InterPro" id="IPR046960">
    <property type="entry name" value="PPR_At4g14850-like_plant"/>
</dbReference>
<dbReference type="GO" id="GO:0008270">
    <property type="term" value="F:zinc ion binding"/>
    <property type="evidence" value="ECO:0007669"/>
    <property type="project" value="InterPro"/>
</dbReference>
<gene>
    <name evidence="6" type="ORF">ACMD2_10532</name>
</gene>
<protein>
    <submittedName>
        <fullName evidence="6">Pentatricopeptide repeat-containing protein, mitochondrial</fullName>
    </submittedName>
</protein>
<dbReference type="GO" id="GO:0003723">
    <property type="term" value="F:RNA binding"/>
    <property type="evidence" value="ECO:0007669"/>
    <property type="project" value="InterPro"/>
</dbReference>
<dbReference type="Pfam" id="PF20431">
    <property type="entry name" value="E_motif"/>
    <property type="match status" value="1"/>
</dbReference>
<evidence type="ECO:0000259" key="5">
    <source>
        <dbReference type="Pfam" id="PF14432"/>
    </source>
</evidence>
<comment type="similarity">
    <text evidence="1">Belongs to the PPR family. PCMP-H subfamily.</text>
</comment>
<dbReference type="GO" id="GO:0009451">
    <property type="term" value="P:RNA modification"/>
    <property type="evidence" value="ECO:0007669"/>
    <property type="project" value="InterPro"/>
</dbReference>
<dbReference type="Proteomes" id="UP000092600">
    <property type="component" value="Unassembled WGS sequence"/>
</dbReference>
<sequence>MRTLSKSITLKPLLLLLPRRLPTLCYTSSSSLDPETLALIPSHPFLESFSRLCLRGPLADAVAALPILDSLGLRADPLSYSDLIKLCLRHGSPDHARLLHRHLFSSHANHRPQLFLSNSLISMYVKFGLLEDARDLFDQMPQRNVVSWTTMISALANLKEMEEALRLFIRMQRNGISPNMYTFSSVLRTCNTPSTLWSIHSCIIKYGLDSDVFVRSSLIDIYSKLGDLEYGYRVFGEMVTHDLVVWNSIIGCFAQSGEGFKALELFAEMKKAGFLANQGTLTSVLRACTGMVLLEMGRQVHVHVLKYESDLILNNALLDMYCKCGSLEDARGLFDRMLERDVISWSTMISGLAQNGRSIEALKLFESMKLLGVKPNHITILGVLFACSHAGLVEDGWYCFNSMEKLFGVVPGREHYGCMVDLLCRAGKLKEAVKFIQELKFEPDLVIWRTVLGACRVHRNINLATYVAKEIHKLEPEDEGTYILLSNIYANSRRWGDVELVREAMKDKGVTKEPGRSWVELGKEIHVFIVGDLSHPQSDRIVKELNRLISRISNIGYVPDIEFVLQDLGREQKEESLRYHSEKLAVAFGMLNSTEGKPIRIMKNLRICGDCHTFAKLISKAEEKLISEDKKSVGRYTMLTRESVEGMFLMLDGCTTA</sequence>
<dbReference type="Pfam" id="PF14432">
    <property type="entry name" value="DYW_deaminase"/>
    <property type="match status" value="1"/>
</dbReference>
<dbReference type="Pfam" id="PF01535">
    <property type="entry name" value="PPR"/>
    <property type="match status" value="2"/>
</dbReference>
<dbReference type="InterPro" id="IPR046848">
    <property type="entry name" value="E_motif"/>
</dbReference>
<feature type="repeat" description="PPR" evidence="4">
    <location>
        <begin position="144"/>
        <end position="178"/>
    </location>
</feature>